<reference evidence="12" key="1">
    <citation type="submission" date="2018-03" db="EMBL/GenBank/DDBJ databases">
        <authorList>
            <person name="Guldener U."/>
        </authorList>
    </citation>
    <scope>NUCLEOTIDE SEQUENCE</scope>
</reference>
<dbReference type="PANTHER" id="PTHR46179:SF13">
    <property type="entry name" value="C2H2-TYPE DOMAIN-CONTAINING PROTEIN"/>
    <property type="match status" value="1"/>
</dbReference>
<dbReference type="PROSITE" id="PS00028">
    <property type="entry name" value="ZINC_FINGER_C2H2_1"/>
    <property type="match status" value="1"/>
</dbReference>
<dbReference type="GO" id="GO:0008270">
    <property type="term" value="F:zinc ion binding"/>
    <property type="evidence" value="ECO:0007669"/>
    <property type="project" value="UniProtKB-KW"/>
</dbReference>
<accession>A0AAE8MRL4</accession>
<dbReference type="GO" id="GO:0006357">
    <property type="term" value="P:regulation of transcription by RNA polymerase II"/>
    <property type="evidence" value="ECO:0007669"/>
    <property type="project" value="TreeGrafter"/>
</dbReference>
<feature type="region of interest" description="Disordered" evidence="9">
    <location>
        <begin position="58"/>
        <end position="83"/>
    </location>
</feature>
<evidence type="ECO:0000256" key="6">
    <source>
        <dbReference type="ARBA" id="ARBA00023163"/>
    </source>
</evidence>
<gene>
    <name evidence="12" type="ORF">DNG_01803</name>
</gene>
<evidence type="ECO:0000256" key="7">
    <source>
        <dbReference type="ARBA" id="ARBA00023242"/>
    </source>
</evidence>
<dbReference type="EMBL" id="ONZQ02000002">
    <property type="protein sequence ID" value="SPN98762.1"/>
    <property type="molecule type" value="Genomic_DNA"/>
</dbReference>
<feature type="region of interest" description="Disordered" evidence="9">
    <location>
        <begin position="429"/>
        <end position="466"/>
    </location>
</feature>
<feature type="domain" description="C2H2-type" evidence="11">
    <location>
        <begin position="371"/>
        <end position="399"/>
    </location>
</feature>
<evidence type="ECO:0000313" key="13">
    <source>
        <dbReference type="Proteomes" id="UP001187682"/>
    </source>
</evidence>
<evidence type="ECO:0000256" key="10">
    <source>
        <dbReference type="SAM" id="Phobius"/>
    </source>
</evidence>
<feature type="region of interest" description="Disordered" evidence="9">
    <location>
        <begin position="293"/>
        <end position="322"/>
    </location>
</feature>
<dbReference type="AlphaFoldDB" id="A0AAE8MRL4"/>
<evidence type="ECO:0000256" key="9">
    <source>
        <dbReference type="SAM" id="MobiDB-lite"/>
    </source>
</evidence>
<evidence type="ECO:0000313" key="12">
    <source>
        <dbReference type="EMBL" id="SPN98762.1"/>
    </source>
</evidence>
<keyword evidence="10" id="KW-1133">Transmembrane helix</keyword>
<keyword evidence="3 8" id="KW-0863">Zinc-finger</keyword>
<evidence type="ECO:0000256" key="3">
    <source>
        <dbReference type="ARBA" id="ARBA00022771"/>
    </source>
</evidence>
<evidence type="ECO:0000259" key="11">
    <source>
        <dbReference type="PROSITE" id="PS50157"/>
    </source>
</evidence>
<evidence type="ECO:0000256" key="4">
    <source>
        <dbReference type="ARBA" id="ARBA00022833"/>
    </source>
</evidence>
<keyword evidence="4" id="KW-0862">Zinc</keyword>
<keyword evidence="13" id="KW-1185">Reference proteome</keyword>
<dbReference type="InterPro" id="IPR051061">
    <property type="entry name" value="Zinc_finger_trans_reg"/>
</dbReference>
<keyword evidence="10" id="KW-0812">Transmembrane</keyword>
<evidence type="ECO:0000256" key="1">
    <source>
        <dbReference type="ARBA" id="ARBA00004123"/>
    </source>
</evidence>
<keyword evidence="10" id="KW-0472">Membrane</keyword>
<sequence>MSTYHLPGWALPVVLRAGMELLPGVGRSVGRRNIASIYEERRLAVDAALQLQRELLRAPPTSSSPDGGAQRDQPEEEELGRERTEALRLQTMSRIIQMLLRLLNLFALFLSRLFFFEFPNNLRHLCTTMPWSIWPALVVLWGVCWMFYGQRTERLAEEPEAQHQLRPLPGLLMASAPQQYQGTPSLPDLESDGSLMNWDGLLDYSTPLPTRAFDPWIQGSPLLSGGAYTPDEQDFEGGWSMEVFAGGNVGKSAPAIAGPLDREPALFSELDFGFRTSADSTSLDTLQIVSPPGLEAAPEPTGAGSSLPASVVMSTPPPSTSPPAFTGHGSPVGVGEGDFPELTCDQPGCESKVFKSVNDMKKHTARHSRRFTCSACATKFGTKNDLQRHRATVHGQRSADAWFCDDPTCKRRDRGFSRKDNFMKHLRDVHGRVDSDSRASSRSPSVPSTGGKRKRVDEDAALGSRPRELDCECRALRWENEELRGSSRRCGGIGMPRCGSAGRQRRRGGGR</sequence>
<feature type="transmembrane region" description="Helical" evidence="10">
    <location>
        <begin position="98"/>
        <end position="116"/>
    </location>
</feature>
<feature type="transmembrane region" description="Helical" evidence="10">
    <location>
        <begin position="128"/>
        <end position="148"/>
    </location>
</feature>
<dbReference type="Gene3D" id="3.30.160.60">
    <property type="entry name" value="Classic Zinc Finger"/>
    <property type="match status" value="1"/>
</dbReference>
<comment type="caution">
    <text evidence="12">The sequence shown here is derived from an EMBL/GenBank/DDBJ whole genome shotgun (WGS) entry which is preliminary data.</text>
</comment>
<feature type="compositionally biased region" description="Basic and acidic residues" evidence="9">
    <location>
        <begin position="429"/>
        <end position="439"/>
    </location>
</feature>
<keyword evidence="2" id="KW-0479">Metal-binding</keyword>
<evidence type="ECO:0000256" key="2">
    <source>
        <dbReference type="ARBA" id="ARBA00022723"/>
    </source>
</evidence>
<evidence type="ECO:0000256" key="8">
    <source>
        <dbReference type="PROSITE-ProRule" id="PRU00042"/>
    </source>
</evidence>
<dbReference type="PANTHER" id="PTHR46179">
    <property type="entry name" value="ZINC FINGER PROTEIN"/>
    <property type="match status" value="1"/>
</dbReference>
<keyword evidence="7" id="KW-0539">Nucleus</keyword>
<proteinExistence type="predicted"/>
<protein>
    <recommendedName>
        <fullName evidence="11">C2H2-type domain-containing protein</fullName>
    </recommendedName>
</protein>
<dbReference type="Proteomes" id="UP001187682">
    <property type="component" value="Unassembled WGS sequence"/>
</dbReference>
<keyword evidence="6" id="KW-0804">Transcription</keyword>
<organism evidence="12 13">
    <name type="scientific">Cephalotrichum gorgonifer</name>
    <dbReference type="NCBI Taxonomy" id="2041049"/>
    <lineage>
        <taxon>Eukaryota</taxon>
        <taxon>Fungi</taxon>
        <taxon>Dikarya</taxon>
        <taxon>Ascomycota</taxon>
        <taxon>Pezizomycotina</taxon>
        <taxon>Sordariomycetes</taxon>
        <taxon>Hypocreomycetidae</taxon>
        <taxon>Microascales</taxon>
        <taxon>Microascaceae</taxon>
        <taxon>Cephalotrichum</taxon>
    </lineage>
</organism>
<dbReference type="InterPro" id="IPR013087">
    <property type="entry name" value="Znf_C2H2_type"/>
</dbReference>
<evidence type="ECO:0000256" key="5">
    <source>
        <dbReference type="ARBA" id="ARBA00023015"/>
    </source>
</evidence>
<name>A0AAE8MRL4_9PEZI</name>
<keyword evidence="5" id="KW-0805">Transcription regulation</keyword>
<feature type="region of interest" description="Disordered" evidence="9">
    <location>
        <begin position="483"/>
        <end position="511"/>
    </location>
</feature>
<comment type="subcellular location">
    <subcellularLocation>
        <location evidence="1">Nucleus</location>
    </subcellularLocation>
</comment>
<dbReference type="PROSITE" id="PS50157">
    <property type="entry name" value="ZINC_FINGER_C2H2_2"/>
    <property type="match status" value="1"/>
</dbReference>
<dbReference type="SMART" id="SM00355">
    <property type="entry name" value="ZnF_C2H2"/>
    <property type="match status" value="3"/>
</dbReference>
<dbReference type="GO" id="GO:0005634">
    <property type="term" value="C:nucleus"/>
    <property type="evidence" value="ECO:0007669"/>
    <property type="project" value="UniProtKB-SubCell"/>
</dbReference>